<evidence type="ECO:0000313" key="2">
    <source>
        <dbReference type="EMBL" id="OAV88837.1"/>
    </source>
</evidence>
<accession>A0A180G807</accession>
<dbReference type="Proteomes" id="UP000005240">
    <property type="component" value="Unassembled WGS sequence"/>
</dbReference>
<dbReference type="EnsemblFungi" id="PTTG_28908-t43_1">
    <property type="protein sequence ID" value="PTTG_28908-t43_1-p1"/>
    <property type="gene ID" value="PTTG_28908"/>
</dbReference>
<feature type="compositionally biased region" description="Polar residues" evidence="1">
    <location>
        <begin position="86"/>
        <end position="112"/>
    </location>
</feature>
<name>A0A180G807_PUCT1</name>
<dbReference type="STRING" id="630390.A0A180G807"/>
<feature type="compositionally biased region" description="Basic and acidic residues" evidence="1">
    <location>
        <begin position="468"/>
        <end position="497"/>
    </location>
</feature>
<feature type="compositionally biased region" description="Polar residues" evidence="1">
    <location>
        <begin position="122"/>
        <end position="132"/>
    </location>
</feature>
<feature type="region of interest" description="Disordered" evidence="1">
    <location>
        <begin position="1"/>
        <end position="136"/>
    </location>
</feature>
<feature type="region of interest" description="Disordered" evidence="1">
    <location>
        <begin position="390"/>
        <end position="497"/>
    </location>
</feature>
<reference evidence="2" key="1">
    <citation type="submission" date="2009-11" db="EMBL/GenBank/DDBJ databases">
        <authorList>
            <consortium name="The Broad Institute Genome Sequencing Platform"/>
            <person name="Ward D."/>
            <person name="Feldgarden M."/>
            <person name="Earl A."/>
            <person name="Young S.K."/>
            <person name="Zeng Q."/>
            <person name="Koehrsen M."/>
            <person name="Alvarado L."/>
            <person name="Berlin A."/>
            <person name="Bochicchio J."/>
            <person name="Borenstein D."/>
            <person name="Chapman S.B."/>
            <person name="Chen Z."/>
            <person name="Engels R."/>
            <person name="Freedman E."/>
            <person name="Gellesch M."/>
            <person name="Goldberg J."/>
            <person name="Griggs A."/>
            <person name="Gujja S."/>
            <person name="Heilman E."/>
            <person name="Heiman D."/>
            <person name="Hepburn T."/>
            <person name="Howarth C."/>
            <person name="Jen D."/>
            <person name="Larson L."/>
            <person name="Lewis B."/>
            <person name="Mehta T."/>
            <person name="Park D."/>
            <person name="Pearson M."/>
            <person name="Roberts A."/>
            <person name="Saif S."/>
            <person name="Shea T."/>
            <person name="Shenoy N."/>
            <person name="Sisk P."/>
            <person name="Stolte C."/>
            <person name="Sykes S."/>
            <person name="Thomson T."/>
            <person name="Walk T."/>
            <person name="White J."/>
            <person name="Yandava C."/>
            <person name="Izard J."/>
            <person name="Baranova O.V."/>
            <person name="Blanton J.M."/>
            <person name="Tanner A.C."/>
            <person name="Dewhirst F.E."/>
            <person name="Haas B."/>
            <person name="Nusbaum C."/>
            <person name="Birren B."/>
        </authorList>
    </citation>
    <scope>NUCLEOTIDE SEQUENCE [LARGE SCALE GENOMIC DNA]</scope>
    <source>
        <strain evidence="2">1-1 BBBD Race 1</strain>
    </source>
</reference>
<feature type="compositionally biased region" description="Pro residues" evidence="1">
    <location>
        <begin position="195"/>
        <end position="205"/>
    </location>
</feature>
<dbReference type="EMBL" id="ADAS02000152">
    <property type="protein sequence ID" value="OAV88837.1"/>
    <property type="molecule type" value="Genomic_DNA"/>
</dbReference>
<protein>
    <submittedName>
        <fullName evidence="2 3">Uncharacterized protein</fullName>
    </submittedName>
</protein>
<dbReference type="AlphaFoldDB" id="A0A180G807"/>
<keyword evidence="4" id="KW-1185">Reference proteome</keyword>
<reference evidence="2" key="2">
    <citation type="submission" date="2016-05" db="EMBL/GenBank/DDBJ databases">
        <title>Comparative analysis highlights variable genome content of wheat rusts and divergence of the mating loci.</title>
        <authorList>
            <person name="Cuomo C.A."/>
            <person name="Bakkeren G."/>
            <person name="Szabo L."/>
            <person name="Khalil H."/>
            <person name="Joly D."/>
            <person name="Goldberg J."/>
            <person name="Young S."/>
            <person name="Zeng Q."/>
            <person name="Fellers J."/>
        </authorList>
    </citation>
    <scope>NUCLEOTIDE SEQUENCE [LARGE SCALE GENOMIC DNA]</scope>
    <source>
        <strain evidence="2">1-1 BBBD Race 1</strain>
    </source>
</reference>
<feature type="compositionally biased region" description="Polar residues" evidence="1">
    <location>
        <begin position="417"/>
        <end position="453"/>
    </location>
</feature>
<dbReference type="VEuPathDB" id="FungiDB:PTTG_28908"/>
<feature type="region of interest" description="Disordered" evidence="1">
    <location>
        <begin position="172"/>
        <end position="215"/>
    </location>
</feature>
<feature type="compositionally biased region" description="Basic and acidic residues" evidence="1">
    <location>
        <begin position="1"/>
        <end position="13"/>
    </location>
</feature>
<reference evidence="3" key="4">
    <citation type="submission" date="2025-05" db="UniProtKB">
        <authorList>
            <consortium name="EnsemblFungi"/>
        </authorList>
    </citation>
    <scope>IDENTIFICATION</scope>
    <source>
        <strain evidence="3">isolate 1-1 / race 1 (BBBD)</strain>
    </source>
</reference>
<reference evidence="3 4" key="3">
    <citation type="journal article" date="2017" name="G3 (Bethesda)">
        <title>Comparative analysis highlights variable genome content of wheat rusts and divergence of the mating loci.</title>
        <authorList>
            <person name="Cuomo C.A."/>
            <person name="Bakkeren G."/>
            <person name="Khalil H.B."/>
            <person name="Panwar V."/>
            <person name="Joly D."/>
            <person name="Linning R."/>
            <person name="Sakthikumar S."/>
            <person name="Song X."/>
            <person name="Adiconis X."/>
            <person name="Fan L."/>
            <person name="Goldberg J.M."/>
            <person name="Levin J.Z."/>
            <person name="Young S."/>
            <person name="Zeng Q."/>
            <person name="Anikster Y."/>
            <person name="Bruce M."/>
            <person name="Wang M."/>
            <person name="Yin C."/>
            <person name="McCallum B."/>
            <person name="Szabo L.J."/>
            <person name="Hulbert S."/>
            <person name="Chen X."/>
            <person name="Fellers J.P."/>
        </authorList>
    </citation>
    <scope>NUCLEOTIDE SEQUENCE</scope>
    <source>
        <strain evidence="4">Isolate 1-1 / race 1 (BBBD)</strain>
        <strain evidence="3">isolate 1-1 / race 1 (BBBD)</strain>
    </source>
</reference>
<evidence type="ECO:0000313" key="4">
    <source>
        <dbReference type="Proteomes" id="UP000005240"/>
    </source>
</evidence>
<proteinExistence type="predicted"/>
<gene>
    <name evidence="2" type="ORF">PTTG_28908</name>
</gene>
<organism evidence="2">
    <name type="scientific">Puccinia triticina (isolate 1-1 / race 1 (BBBD))</name>
    <name type="common">Brown leaf rust fungus</name>
    <dbReference type="NCBI Taxonomy" id="630390"/>
    <lineage>
        <taxon>Eukaryota</taxon>
        <taxon>Fungi</taxon>
        <taxon>Dikarya</taxon>
        <taxon>Basidiomycota</taxon>
        <taxon>Pucciniomycotina</taxon>
        <taxon>Pucciniomycetes</taxon>
        <taxon>Pucciniales</taxon>
        <taxon>Pucciniaceae</taxon>
        <taxon>Puccinia</taxon>
    </lineage>
</organism>
<sequence>MSDRFKAISDQVKRLANMGETKNPRPDESSTQQTTLDIPPTTGPAATPAPAPATTRSTSKTPGEKGPPLSQANQTEAPPRDGEEPSSGSGNAIASRYQTLLGTQPTEGTASNPVDADRAEPLTTTERSGSNESIRRKIDRLTDRAFAAEETGNTTLAERYFKICEGLSAPEIEPTSSKLRGPPSALNTKTTITPIPDPVRAPPPSNKTDATPGGVVFDDDARPTNHNMGFSPFFKKNLLELRWPLPLTIFNEVWQDKAIIHYNEKRSKADESNIDKDRYTGYPYPCEYTQTYAEWSINHQGFYAALIQIANYPKFAGWLLVHKRHCDQLVTQHGFMTGLRYDINVRTNAFAHRIEMPNGSTSITNISIYNDVIAQKIIARCRKFDKTDFTENPYIKGGARQKWDPVTGLDPSKADHQTTTNGSNPKGNGGQNQSAGKGQTNQHRAQSPQENRGSGSGRYPRTQGYKGNRYDAAYDDRGGDRRADRDHGGRKDQRGRN</sequence>
<evidence type="ECO:0000313" key="3">
    <source>
        <dbReference type="EnsemblFungi" id="PTTG_28908-t43_1-p1"/>
    </source>
</evidence>
<evidence type="ECO:0000256" key="1">
    <source>
        <dbReference type="SAM" id="MobiDB-lite"/>
    </source>
</evidence>
<feature type="compositionally biased region" description="Low complexity" evidence="1">
    <location>
        <begin position="39"/>
        <end position="55"/>
    </location>
</feature>